<sequence length="208" mass="21747">MNAQTKRAADFQFKNTNRWSTKQLVTMALMCAIASLLSFVQIPLIPGVTFLTYDASLMPAMVCGFAFGPGAGITVGAVAAIIHGLILGEWVGSLMNICAAIFFVLPAALVYRAKRTLPFAIGGLVLGVITAALGAILSNLTIGVWFWYGTPDAILPLMLPAVIPFNLAKGALNAVLTVIVYKAVSNLIAPEKAPAKGSAPEKASAKAQ</sequence>
<evidence type="ECO:0000256" key="7">
    <source>
        <dbReference type="ARBA" id="ARBA00023136"/>
    </source>
</evidence>
<gene>
    <name evidence="10" type="ORF">IAA69_07860</name>
</gene>
<evidence type="ECO:0000256" key="8">
    <source>
        <dbReference type="PIRNR" id="PIRNR037778"/>
    </source>
</evidence>
<feature type="transmembrane region" description="Helical" evidence="9">
    <location>
        <begin position="24"/>
        <end position="45"/>
    </location>
</feature>
<evidence type="ECO:0000256" key="2">
    <source>
        <dbReference type="ARBA" id="ARBA00005540"/>
    </source>
</evidence>
<keyword evidence="5 9" id="KW-0812">Transmembrane</keyword>
<evidence type="ECO:0000256" key="6">
    <source>
        <dbReference type="ARBA" id="ARBA00022989"/>
    </source>
</evidence>
<comment type="function">
    <text evidence="8">Probably a riboflavin-binding protein that interacts with the energy-coupling factor (ECF) ABC-transporter complex.</text>
</comment>
<feature type="transmembrane region" description="Helical" evidence="9">
    <location>
        <begin position="123"/>
        <end position="148"/>
    </location>
</feature>
<protein>
    <recommendedName>
        <fullName evidence="8">Riboflavin transporter</fullName>
    </recommendedName>
</protein>
<dbReference type="Gene3D" id="1.10.1760.20">
    <property type="match status" value="1"/>
</dbReference>
<dbReference type="InterPro" id="IPR024529">
    <property type="entry name" value="ECF_trnsprt_substrate-spec"/>
</dbReference>
<feature type="transmembrane region" description="Helical" evidence="9">
    <location>
        <begin position="90"/>
        <end position="111"/>
    </location>
</feature>
<evidence type="ECO:0000256" key="5">
    <source>
        <dbReference type="ARBA" id="ARBA00022692"/>
    </source>
</evidence>
<dbReference type="EMBL" id="DVGB01000092">
    <property type="protein sequence ID" value="HIR02157.1"/>
    <property type="molecule type" value="Genomic_DNA"/>
</dbReference>
<dbReference type="InterPro" id="IPR025720">
    <property type="entry name" value="RibU"/>
</dbReference>
<keyword evidence="6 9" id="KW-1133">Transmembrane helix</keyword>
<dbReference type="Pfam" id="PF12822">
    <property type="entry name" value="ECF_trnsprt"/>
    <property type="match status" value="1"/>
</dbReference>
<dbReference type="GO" id="GO:0032217">
    <property type="term" value="F:riboflavin transmembrane transporter activity"/>
    <property type="evidence" value="ECO:0007669"/>
    <property type="project" value="UniProtKB-UniRule"/>
</dbReference>
<name>A0A9D1A1C6_9ACTN</name>
<evidence type="ECO:0000256" key="9">
    <source>
        <dbReference type="SAM" id="Phobius"/>
    </source>
</evidence>
<evidence type="ECO:0000256" key="4">
    <source>
        <dbReference type="ARBA" id="ARBA00022475"/>
    </source>
</evidence>
<evidence type="ECO:0000256" key="3">
    <source>
        <dbReference type="ARBA" id="ARBA00022448"/>
    </source>
</evidence>
<reference evidence="10" key="1">
    <citation type="submission" date="2020-10" db="EMBL/GenBank/DDBJ databases">
        <authorList>
            <person name="Gilroy R."/>
        </authorList>
    </citation>
    <scope>NUCLEOTIDE SEQUENCE</scope>
    <source>
        <strain evidence="10">ChiGjej1B1-2707</strain>
    </source>
</reference>
<keyword evidence="7 8" id="KW-0472">Membrane</keyword>
<dbReference type="AlphaFoldDB" id="A0A9D1A1C6"/>
<comment type="caution">
    <text evidence="10">The sequence shown here is derived from an EMBL/GenBank/DDBJ whole genome shotgun (WGS) entry which is preliminary data.</text>
</comment>
<accession>A0A9D1A1C6</accession>
<evidence type="ECO:0000313" key="10">
    <source>
        <dbReference type="EMBL" id="HIR02157.1"/>
    </source>
</evidence>
<comment type="subcellular location">
    <subcellularLocation>
        <location evidence="1">Cell membrane</location>
        <topology evidence="1">Multi-pass membrane protein</topology>
    </subcellularLocation>
</comment>
<dbReference type="GO" id="GO:0005886">
    <property type="term" value="C:plasma membrane"/>
    <property type="evidence" value="ECO:0007669"/>
    <property type="project" value="UniProtKB-SubCell"/>
</dbReference>
<keyword evidence="3 8" id="KW-0813">Transport</keyword>
<proteinExistence type="inferred from homology"/>
<organism evidence="10 11">
    <name type="scientific">Candidatus Aveggerthella stercoripullorum</name>
    <dbReference type="NCBI Taxonomy" id="2840688"/>
    <lineage>
        <taxon>Bacteria</taxon>
        <taxon>Bacillati</taxon>
        <taxon>Actinomycetota</taxon>
        <taxon>Coriobacteriia</taxon>
        <taxon>Eggerthellales</taxon>
        <taxon>Eggerthellaceae</taxon>
        <taxon>Eggerthellaceae incertae sedis</taxon>
        <taxon>Candidatus Aveggerthella</taxon>
    </lineage>
</organism>
<keyword evidence="4 8" id="KW-1003">Cell membrane</keyword>
<reference evidence="10" key="2">
    <citation type="journal article" date="2021" name="PeerJ">
        <title>Extensive microbial diversity within the chicken gut microbiome revealed by metagenomics and culture.</title>
        <authorList>
            <person name="Gilroy R."/>
            <person name="Ravi A."/>
            <person name="Getino M."/>
            <person name="Pursley I."/>
            <person name="Horton D.L."/>
            <person name="Alikhan N.F."/>
            <person name="Baker D."/>
            <person name="Gharbi K."/>
            <person name="Hall N."/>
            <person name="Watson M."/>
            <person name="Adriaenssens E.M."/>
            <person name="Foster-Nyarko E."/>
            <person name="Jarju S."/>
            <person name="Secka A."/>
            <person name="Antonio M."/>
            <person name="Oren A."/>
            <person name="Chaudhuri R.R."/>
            <person name="La Ragione R."/>
            <person name="Hildebrand F."/>
            <person name="Pallen M.J."/>
        </authorList>
    </citation>
    <scope>NUCLEOTIDE SEQUENCE</scope>
    <source>
        <strain evidence="10">ChiGjej1B1-2707</strain>
    </source>
</reference>
<dbReference type="Proteomes" id="UP000824261">
    <property type="component" value="Unassembled WGS sequence"/>
</dbReference>
<evidence type="ECO:0000256" key="1">
    <source>
        <dbReference type="ARBA" id="ARBA00004651"/>
    </source>
</evidence>
<comment type="similarity">
    <text evidence="2 8">Belongs to the prokaryotic riboflavin transporter (P-RFT) (TC 2.A.87) family.</text>
</comment>
<feature type="transmembrane region" description="Helical" evidence="9">
    <location>
        <begin position="57"/>
        <end position="84"/>
    </location>
</feature>
<dbReference type="PANTHER" id="PTHR38438:SF1">
    <property type="entry name" value="RIBOFLAVIN TRANSPORTER RIBU"/>
    <property type="match status" value="1"/>
</dbReference>
<dbReference type="PIRSF" id="PIRSF037778">
    <property type="entry name" value="UCP037778_transp_RibU"/>
    <property type="match status" value="1"/>
</dbReference>
<evidence type="ECO:0000313" key="11">
    <source>
        <dbReference type="Proteomes" id="UP000824261"/>
    </source>
</evidence>
<dbReference type="PANTHER" id="PTHR38438">
    <property type="entry name" value="RIBOFLAVIN TRANSPORTER RIBU"/>
    <property type="match status" value="1"/>
</dbReference>